<evidence type="ECO:0000256" key="3">
    <source>
        <dbReference type="RuleBase" id="RU000524"/>
    </source>
</evidence>
<proteinExistence type="predicted"/>
<dbReference type="PANTHER" id="PTHR10302">
    <property type="entry name" value="SINGLE-STRANDED DNA-BINDING PROTEIN"/>
    <property type="match status" value="1"/>
</dbReference>
<name>A0ABX2ZVP6_9BACI</name>
<evidence type="ECO:0000313" key="4">
    <source>
        <dbReference type="EMBL" id="ODG93810.1"/>
    </source>
</evidence>
<dbReference type="InterPro" id="IPR011344">
    <property type="entry name" value="ssDNA-bd"/>
</dbReference>
<organism evidence="4 5">
    <name type="scientific">Gottfriedia luciferensis</name>
    <dbReference type="NCBI Taxonomy" id="178774"/>
    <lineage>
        <taxon>Bacteria</taxon>
        <taxon>Bacillati</taxon>
        <taxon>Bacillota</taxon>
        <taxon>Bacilli</taxon>
        <taxon>Bacillales</taxon>
        <taxon>Bacillaceae</taxon>
        <taxon>Gottfriedia</taxon>
    </lineage>
</organism>
<dbReference type="Gene3D" id="2.40.50.140">
    <property type="entry name" value="Nucleic acid-binding proteins"/>
    <property type="match status" value="1"/>
</dbReference>
<dbReference type="RefSeq" id="WP_069031992.1">
    <property type="nucleotide sequence ID" value="NZ_MDKC01000001.1"/>
</dbReference>
<dbReference type="CDD" id="cd04496">
    <property type="entry name" value="SSB_OBF"/>
    <property type="match status" value="1"/>
</dbReference>
<dbReference type="PIRSF" id="PIRSF002070">
    <property type="entry name" value="SSB"/>
    <property type="match status" value="1"/>
</dbReference>
<evidence type="ECO:0000256" key="1">
    <source>
        <dbReference type="ARBA" id="ARBA00023125"/>
    </source>
</evidence>
<dbReference type="Pfam" id="PF00436">
    <property type="entry name" value="SSB"/>
    <property type="match status" value="1"/>
</dbReference>
<evidence type="ECO:0000313" key="5">
    <source>
        <dbReference type="Proteomes" id="UP000094580"/>
    </source>
</evidence>
<gene>
    <name evidence="4" type="ORF">BED47_01175</name>
</gene>
<reference evidence="4 5" key="1">
    <citation type="submission" date="2016-07" db="EMBL/GenBank/DDBJ databases">
        <authorList>
            <person name="Townsley L."/>
            <person name="Shank E.A."/>
        </authorList>
    </citation>
    <scope>NUCLEOTIDE SEQUENCE [LARGE SCALE GENOMIC DNA]</scope>
    <source>
        <strain evidence="4 5">CH01</strain>
    </source>
</reference>
<dbReference type="InterPro" id="IPR012340">
    <property type="entry name" value="NA-bd_OB-fold"/>
</dbReference>
<dbReference type="SUPFAM" id="SSF50249">
    <property type="entry name" value="Nucleic acid-binding proteins"/>
    <property type="match status" value="1"/>
</dbReference>
<dbReference type="InterPro" id="IPR000424">
    <property type="entry name" value="Primosome_PriB/ssb"/>
</dbReference>
<comment type="caution">
    <text evidence="4">The sequence shown here is derived from an EMBL/GenBank/DDBJ whole genome shotgun (WGS) entry which is preliminary data.</text>
</comment>
<dbReference type="NCBIfam" id="TIGR00621">
    <property type="entry name" value="ssb"/>
    <property type="match status" value="1"/>
</dbReference>
<evidence type="ECO:0000256" key="2">
    <source>
        <dbReference type="PIRNR" id="PIRNR002070"/>
    </source>
</evidence>
<dbReference type="Proteomes" id="UP000094580">
    <property type="component" value="Unassembled WGS sequence"/>
</dbReference>
<keyword evidence="1 2" id="KW-0238">DNA-binding</keyword>
<dbReference type="PROSITE" id="PS50935">
    <property type="entry name" value="SSB"/>
    <property type="match status" value="1"/>
</dbReference>
<dbReference type="PANTHER" id="PTHR10302:SF27">
    <property type="entry name" value="SINGLE-STRANDED DNA-BINDING PROTEIN"/>
    <property type="match status" value="1"/>
</dbReference>
<accession>A0ABX2ZVP6</accession>
<protein>
    <recommendedName>
        <fullName evidence="2 3">Single-stranded DNA-binding protein</fullName>
    </recommendedName>
</protein>
<sequence length="129" mass="14782">MINNVVLVGRLTKEPFLQTTPNGRKTTFINIATNVYSDYLKKTRTNYVSVKLWGPIAEYATKKAKKGMEVSIEGVIKTSSYVKESEKPIYVTEIIVEKFHLFTRRSEELTHNAVESSTNEFEEFVKALQ</sequence>
<dbReference type="EMBL" id="MDKC01000001">
    <property type="protein sequence ID" value="ODG93810.1"/>
    <property type="molecule type" value="Genomic_DNA"/>
</dbReference>
<keyword evidence="5" id="KW-1185">Reference proteome</keyword>